<name>A0A841FQT7_9ACTN</name>
<evidence type="ECO:0000313" key="3">
    <source>
        <dbReference type="Proteomes" id="UP000548476"/>
    </source>
</evidence>
<feature type="signal peptide" evidence="1">
    <location>
        <begin position="1"/>
        <end position="29"/>
    </location>
</feature>
<dbReference type="Proteomes" id="UP000548476">
    <property type="component" value="Unassembled WGS sequence"/>
</dbReference>
<evidence type="ECO:0008006" key="4">
    <source>
        <dbReference type="Google" id="ProtNLM"/>
    </source>
</evidence>
<accession>A0A841FQT7</accession>
<protein>
    <recommendedName>
        <fullName evidence="4">Secreted protein</fullName>
    </recommendedName>
</protein>
<dbReference type="RefSeq" id="WP_184791319.1">
    <property type="nucleotide sequence ID" value="NZ_BONT01000069.1"/>
</dbReference>
<gene>
    <name evidence="2" type="ORF">HNR73_006411</name>
</gene>
<dbReference type="EMBL" id="JACHGT010000017">
    <property type="protein sequence ID" value="MBB6038525.1"/>
    <property type="molecule type" value="Genomic_DNA"/>
</dbReference>
<comment type="caution">
    <text evidence="2">The sequence shown here is derived from an EMBL/GenBank/DDBJ whole genome shotgun (WGS) entry which is preliminary data.</text>
</comment>
<dbReference type="AlphaFoldDB" id="A0A841FQT7"/>
<proteinExistence type="predicted"/>
<keyword evidence="3" id="KW-1185">Reference proteome</keyword>
<feature type="chain" id="PRO_5032715747" description="Secreted protein" evidence="1">
    <location>
        <begin position="30"/>
        <end position="157"/>
    </location>
</feature>
<reference evidence="2 3" key="1">
    <citation type="submission" date="2020-08" db="EMBL/GenBank/DDBJ databases">
        <title>Genomic Encyclopedia of Type Strains, Phase IV (KMG-IV): sequencing the most valuable type-strain genomes for metagenomic binning, comparative biology and taxonomic classification.</title>
        <authorList>
            <person name="Goeker M."/>
        </authorList>
    </citation>
    <scope>NUCLEOTIDE SEQUENCE [LARGE SCALE GENOMIC DNA]</scope>
    <source>
        <strain evidence="2 3">YIM 65646</strain>
    </source>
</reference>
<sequence>MLRRRLLQAVIGFGLAAVALVGAGGAANASPGGFTATYTHAGGSGALADKATGGISWYNRSVTFTSVKFWVHAGECGTLQLQGNNTAGELVDEAEFTGLCGNAATGKWYTIGDVPLDGSADYGGITRVYIFVWDDTHQGYGYTYCDRSASSCRVGAR</sequence>
<organism evidence="2 3">
    <name type="scientific">Phytomonospora endophytica</name>
    <dbReference type="NCBI Taxonomy" id="714109"/>
    <lineage>
        <taxon>Bacteria</taxon>
        <taxon>Bacillati</taxon>
        <taxon>Actinomycetota</taxon>
        <taxon>Actinomycetes</taxon>
        <taxon>Micromonosporales</taxon>
        <taxon>Micromonosporaceae</taxon>
        <taxon>Phytomonospora</taxon>
    </lineage>
</organism>
<evidence type="ECO:0000256" key="1">
    <source>
        <dbReference type="SAM" id="SignalP"/>
    </source>
</evidence>
<evidence type="ECO:0000313" key="2">
    <source>
        <dbReference type="EMBL" id="MBB6038525.1"/>
    </source>
</evidence>
<keyword evidence="1" id="KW-0732">Signal</keyword>